<dbReference type="OrthoDB" id="70510at2"/>
<dbReference type="PANTHER" id="PTHR45138">
    <property type="entry name" value="REGULATORY COMPONENTS OF SENSORY TRANSDUCTION SYSTEM"/>
    <property type="match status" value="1"/>
</dbReference>
<feature type="transmembrane region" description="Helical" evidence="3">
    <location>
        <begin position="7"/>
        <end position="25"/>
    </location>
</feature>
<evidence type="ECO:0000313" key="6">
    <source>
        <dbReference type="Proteomes" id="UP000240481"/>
    </source>
</evidence>
<dbReference type="GO" id="GO:0052621">
    <property type="term" value="F:diguanylate cyclase activity"/>
    <property type="evidence" value="ECO:0007669"/>
    <property type="project" value="UniProtKB-EC"/>
</dbReference>
<keyword evidence="6" id="KW-1185">Reference proteome</keyword>
<comment type="catalytic activity">
    <reaction evidence="2">
        <text>2 GTP = 3',3'-c-di-GMP + 2 diphosphate</text>
        <dbReference type="Rhea" id="RHEA:24898"/>
        <dbReference type="ChEBI" id="CHEBI:33019"/>
        <dbReference type="ChEBI" id="CHEBI:37565"/>
        <dbReference type="ChEBI" id="CHEBI:58805"/>
        <dbReference type="EC" id="2.7.7.65"/>
    </reaction>
</comment>
<name>A0A0J8VEX4_9GAMM</name>
<dbReference type="InterPro" id="IPR043128">
    <property type="entry name" value="Rev_trsase/Diguanyl_cyclase"/>
</dbReference>
<dbReference type="SMART" id="SM00267">
    <property type="entry name" value="GGDEF"/>
    <property type="match status" value="1"/>
</dbReference>
<dbReference type="Pfam" id="PF00990">
    <property type="entry name" value="GGDEF"/>
    <property type="match status" value="1"/>
</dbReference>
<feature type="domain" description="GGDEF" evidence="4">
    <location>
        <begin position="164"/>
        <end position="293"/>
    </location>
</feature>
<proteinExistence type="predicted"/>
<dbReference type="AlphaFoldDB" id="A0A0J8VEX4"/>
<dbReference type="InterPro" id="IPR000160">
    <property type="entry name" value="GGDEF_dom"/>
</dbReference>
<evidence type="ECO:0000256" key="3">
    <source>
        <dbReference type="SAM" id="Phobius"/>
    </source>
</evidence>
<protein>
    <recommendedName>
        <fullName evidence="1">diguanylate cyclase</fullName>
        <ecNumber evidence="1">2.7.7.65</ecNumber>
    </recommendedName>
</protein>
<dbReference type="Proteomes" id="UP000240481">
    <property type="component" value="Unassembled WGS sequence"/>
</dbReference>
<dbReference type="InterPro" id="IPR050469">
    <property type="entry name" value="Diguanylate_Cyclase"/>
</dbReference>
<evidence type="ECO:0000256" key="2">
    <source>
        <dbReference type="ARBA" id="ARBA00034247"/>
    </source>
</evidence>
<sequence>MNKVSQLPARLAIVVCIGVLFSAFVPSSGMLEVMTSIMTLVLIIMLLREDFGREMKGWLLLAFGTYSIGVIADLLDEVPELNDHWLIDNSDDVFMHIGVFLMCLCFIKMLQQRQNLIAHLNTQIEKAHHLEEELSKHAFQDDLTQLENRRALFRRFDAIAIQLQRGVLAYINIDNFKKVNDRFGHKRGDELLIELATILSSTSPDGSKIYRIGGDEFVVLLPTDNNEATHQWVEYLYQTTSLMRQSFDIDLSISIVPYHAGNLSDPDGILAHADKERYKKKAEKNKHAEHTRY</sequence>
<dbReference type="PROSITE" id="PS50887">
    <property type="entry name" value="GGDEF"/>
    <property type="match status" value="1"/>
</dbReference>
<dbReference type="EC" id="2.7.7.65" evidence="1"/>
<reference evidence="5 6" key="1">
    <citation type="submission" date="2018-01" db="EMBL/GenBank/DDBJ databases">
        <title>Whole genome sequencing of Histamine producing bacteria.</title>
        <authorList>
            <person name="Butler K."/>
        </authorList>
    </citation>
    <scope>NUCLEOTIDE SEQUENCE [LARGE SCALE GENOMIC DNA]</scope>
    <source>
        <strain evidence="5 6">DSM 24669</strain>
    </source>
</reference>
<dbReference type="PANTHER" id="PTHR45138:SF9">
    <property type="entry name" value="DIGUANYLATE CYCLASE DGCM-RELATED"/>
    <property type="match status" value="1"/>
</dbReference>
<keyword evidence="3" id="KW-1133">Transmembrane helix</keyword>
<dbReference type="RefSeq" id="WP_048897945.1">
    <property type="nucleotide sequence ID" value="NZ_AP024853.1"/>
</dbReference>
<dbReference type="STRING" id="680026.AB733_04440"/>
<comment type="caution">
    <text evidence="5">The sequence shown here is derived from an EMBL/GenBank/DDBJ whole genome shotgun (WGS) entry which is preliminary data.</text>
</comment>
<dbReference type="SUPFAM" id="SSF55073">
    <property type="entry name" value="Nucleotide cyclase"/>
    <property type="match status" value="1"/>
</dbReference>
<accession>A0A0J8VEX4</accession>
<dbReference type="CDD" id="cd01949">
    <property type="entry name" value="GGDEF"/>
    <property type="match status" value="1"/>
</dbReference>
<evidence type="ECO:0000313" key="5">
    <source>
        <dbReference type="EMBL" id="PSW25140.1"/>
    </source>
</evidence>
<dbReference type="EMBL" id="PYLZ01000004">
    <property type="protein sequence ID" value="PSW25140.1"/>
    <property type="molecule type" value="Genomic_DNA"/>
</dbReference>
<gene>
    <name evidence="5" type="ORF">C9I94_09880</name>
</gene>
<organism evidence="5 6">
    <name type="scientific">Photobacterium swingsii</name>
    <dbReference type="NCBI Taxonomy" id="680026"/>
    <lineage>
        <taxon>Bacteria</taxon>
        <taxon>Pseudomonadati</taxon>
        <taxon>Pseudomonadota</taxon>
        <taxon>Gammaproteobacteria</taxon>
        <taxon>Vibrionales</taxon>
        <taxon>Vibrionaceae</taxon>
        <taxon>Photobacterium</taxon>
    </lineage>
</organism>
<evidence type="ECO:0000256" key="1">
    <source>
        <dbReference type="ARBA" id="ARBA00012528"/>
    </source>
</evidence>
<dbReference type="InterPro" id="IPR029787">
    <property type="entry name" value="Nucleotide_cyclase"/>
</dbReference>
<feature type="transmembrane region" description="Helical" evidence="3">
    <location>
        <begin position="31"/>
        <end position="48"/>
    </location>
</feature>
<feature type="transmembrane region" description="Helical" evidence="3">
    <location>
        <begin position="55"/>
        <end position="73"/>
    </location>
</feature>
<evidence type="ECO:0000259" key="4">
    <source>
        <dbReference type="PROSITE" id="PS50887"/>
    </source>
</evidence>
<dbReference type="NCBIfam" id="TIGR00254">
    <property type="entry name" value="GGDEF"/>
    <property type="match status" value="1"/>
</dbReference>
<dbReference type="Gene3D" id="3.30.70.270">
    <property type="match status" value="1"/>
</dbReference>
<keyword evidence="3" id="KW-0812">Transmembrane</keyword>
<keyword evidence="3" id="KW-0472">Membrane</keyword>
<feature type="transmembrane region" description="Helical" evidence="3">
    <location>
        <begin position="93"/>
        <end position="110"/>
    </location>
</feature>